<organism evidence="5 6">
    <name type="scientific">Pseudoscardovia suis</name>
    <dbReference type="NCBI Taxonomy" id="987063"/>
    <lineage>
        <taxon>Bacteria</taxon>
        <taxon>Bacillati</taxon>
        <taxon>Actinomycetota</taxon>
        <taxon>Actinomycetes</taxon>
        <taxon>Bifidobacteriales</taxon>
        <taxon>Bifidobacteriaceae</taxon>
        <taxon>Pseudoscardovia</taxon>
    </lineage>
</organism>
<dbReference type="Gene3D" id="1.10.357.10">
    <property type="entry name" value="Tetracycline Repressor, domain 2"/>
    <property type="match status" value="1"/>
</dbReference>
<feature type="compositionally biased region" description="Acidic residues" evidence="3">
    <location>
        <begin position="290"/>
        <end position="300"/>
    </location>
</feature>
<comment type="caution">
    <text evidence="5">The sequence shown here is derived from an EMBL/GenBank/DDBJ whole genome shotgun (WGS) entry which is preliminary data.</text>
</comment>
<dbReference type="GO" id="GO:0003677">
    <property type="term" value="F:DNA binding"/>
    <property type="evidence" value="ECO:0007669"/>
    <property type="project" value="UniProtKB-UniRule"/>
</dbReference>
<dbReference type="AlphaFoldDB" id="A0A261ES70"/>
<proteinExistence type="predicted"/>
<feature type="DNA-binding region" description="H-T-H motif" evidence="2">
    <location>
        <begin position="107"/>
        <end position="126"/>
    </location>
</feature>
<feature type="compositionally biased region" description="Low complexity" evidence="3">
    <location>
        <begin position="318"/>
        <end position="343"/>
    </location>
</feature>
<evidence type="ECO:0000259" key="4">
    <source>
        <dbReference type="PROSITE" id="PS50977"/>
    </source>
</evidence>
<dbReference type="Proteomes" id="UP000216454">
    <property type="component" value="Unassembled WGS sequence"/>
</dbReference>
<accession>A0A261ES70</accession>
<dbReference type="Pfam" id="PF00440">
    <property type="entry name" value="TetR_N"/>
    <property type="match status" value="1"/>
</dbReference>
<dbReference type="PROSITE" id="PS50977">
    <property type="entry name" value="HTH_TETR_2"/>
    <property type="match status" value="1"/>
</dbReference>
<dbReference type="InterPro" id="IPR009057">
    <property type="entry name" value="Homeodomain-like_sf"/>
</dbReference>
<feature type="domain" description="HTH tetR-type" evidence="4">
    <location>
        <begin position="84"/>
        <end position="144"/>
    </location>
</feature>
<evidence type="ECO:0000256" key="1">
    <source>
        <dbReference type="ARBA" id="ARBA00023125"/>
    </source>
</evidence>
<evidence type="ECO:0000256" key="3">
    <source>
        <dbReference type="SAM" id="MobiDB-lite"/>
    </source>
</evidence>
<dbReference type="EMBL" id="MWWQ01000014">
    <property type="protein sequence ID" value="OZG49688.1"/>
    <property type="molecule type" value="Genomic_DNA"/>
</dbReference>
<protein>
    <submittedName>
        <fullName evidence="5">TetR family transcriptional regulator</fullName>
    </submittedName>
</protein>
<dbReference type="SUPFAM" id="SSF46689">
    <property type="entry name" value="Homeodomain-like"/>
    <property type="match status" value="1"/>
</dbReference>
<feature type="compositionally biased region" description="Basic and acidic residues" evidence="3">
    <location>
        <begin position="345"/>
        <end position="359"/>
    </location>
</feature>
<name>A0A261ES70_9BIFI</name>
<reference evidence="5 6" key="1">
    <citation type="journal article" date="2017" name="BMC Genomics">
        <title>Comparative genomic and phylogenomic analyses of the Bifidobacteriaceae family.</title>
        <authorList>
            <person name="Lugli G.A."/>
            <person name="Milani C."/>
            <person name="Turroni F."/>
            <person name="Duranti S."/>
            <person name="Mancabelli L."/>
            <person name="Mangifesta M."/>
            <person name="Ferrario C."/>
            <person name="Modesto M."/>
            <person name="Mattarelli P."/>
            <person name="Jiri K."/>
            <person name="van Sinderen D."/>
            <person name="Ventura M."/>
        </authorList>
    </citation>
    <scope>NUCLEOTIDE SEQUENCE [LARGE SCALE GENOMIC DNA]</scope>
    <source>
        <strain evidence="5 6">DSM 24744</strain>
    </source>
</reference>
<sequence>MEFAQMNALPYHGDAGRYAAMDVTQPDRGAASVFPLLFGLGDDEPKEGCGGLSAGVWNSLGSNERRRRQIAHRKEGGTANRNALRSVNMITDAFAHLIREQSFSRITVTEVMRRANLARNTFYAHYSSTDELLKDFVSVVVRRVRSNLREISPYADPRNPHTYLLLLMGKVDDDSRLLLERIFVPNDANRRSLMAVMRNNSVPVLYEQVARTTGCSNEALRRYVDFTSELTMTVISDYLTHRLRGNEESTADRLTQIYQAAYGLYLEPDESIDASGMSDEVSGVDAGGDVLDDGADDDADAGIGVGVAGGTGARDGDASGNASDADGNADTDAGAAAQGTAAARSHREPAARAHGDTSSRDQVSPPDWFD</sequence>
<evidence type="ECO:0000313" key="5">
    <source>
        <dbReference type="EMBL" id="OZG49688.1"/>
    </source>
</evidence>
<evidence type="ECO:0000313" key="6">
    <source>
        <dbReference type="Proteomes" id="UP000216454"/>
    </source>
</evidence>
<keyword evidence="1 2" id="KW-0238">DNA-binding</keyword>
<feature type="region of interest" description="Disordered" evidence="3">
    <location>
        <begin position="273"/>
        <end position="370"/>
    </location>
</feature>
<keyword evidence="6" id="KW-1185">Reference proteome</keyword>
<evidence type="ECO:0000256" key="2">
    <source>
        <dbReference type="PROSITE-ProRule" id="PRU00335"/>
    </source>
</evidence>
<dbReference type="InterPro" id="IPR001647">
    <property type="entry name" value="HTH_TetR"/>
</dbReference>
<gene>
    <name evidence="5" type="ORF">PSSU_1512</name>
</gene>
<feature type="compositionally biased region" description="Gly residues" evidence="3">
    <location>
        <begin position="303"/>
        <end position="313"/>
    </location>
</feature>
<dbReference type="OrthoDB" id="3193022at2"/>
<dbReference type="RefSeq" id="WP_157847198.1">
    <property type="nucleotide sequence ID" value="NZ_MWWQ01000014.1"/>
</dbReference>